<proteinExistence type="inferred from homology"/>
<comment type="similarity">
    <text evidence="1">Belongs to the universal ribosomal protein uS11 family.</text>
</comment>
<organism evidence="4">
    <name type="scientific">Rhodomonas salina</name>
    <name type="common">Pyrenomonas salina</name>
    <dbReference type="NCBI Taxonomy" id="3034"/>
    <lineage>
        <taxon>Eukaryota</taxon>
        <taxon>Cryptophyceae</taxon>
        <taxon>Pyrenomonadales</taxon>
        <taxon>Pyrenomonadaceae</taxon>
        <taxon>Rhodomonas</taxon>
    </lineage>
</organism>
<dbReference type="HAMAP" id="MF_01310">
    <property type="entry name" value="Ribosomal_uS11"/>
    <property type="match status" value="1"/>
</dbReference>
<dbReference type="InterPro" id="IPR001971">
    <property type="entry name" value="Ribosomal_uS11"/>
</dbReference>
<dbReference type="Pfam" id="PF00411">
    <property type="entry name" value="Ribosomal_S11"/>
    <property type="match status" value="1"/>
</dbReference>
<sequence>MLIKNKFGIVHINNNTNNTLISFLTIEKKVLFTSGTGVLGLKKAKRSTSFASQNLAFSLGVKAYKLGIRFVQVYFKGFSKNRKSSLKGILLANLKVILIKDFTRIPFNGCKQRKKRRI</sequence>
<evidence type="ECO:0000256" key="3">
    <source>
        <dbReference type="ARBA" id="ARBA00023274"/>
    </source>
</evidence>
<evidence type="ECO:0000256" key="1">
    <source>
        <dbReference type="ARBA" id="ARBA00006194"/>
    </source>
</evidence>
<accession>Q9G8U5</accession>
<evidence type="ECO:0000313" key="4">
    <source>
        <dbReference type="EMBL" id="AAG17752.1"/>
    </source>
</evidence>
<name>Q9G8U5_RHDSA</name>
<dbReference type="GO" id="GO:0003735">
    <property type="term" value="F:structural constituent of ribosome"/>
    <property type="evidence" value="ECO:0007669"/>
    <property type="project" value="InterPro"/>
</dbReference>
<dbReference type="GO" id="GO:0006412">
    <property type="term" value="P:translation"/>
    <property type="evidence" value="ECO:0007669"/>
    <property type="project" value="InterPro"/>
</dbReference>
<geneLocation type="mitochondrion" evidence="4"/>
<protein>
    <submittedName>
        <fullName evidence="4">Ribosomal protein S11</fullName>
    </submittedName>
</protein>
<keyword evidence="3" id="KW-0687">Ribonucleoprotein</keyword>
<dbReference type="AlphaFoldDB" id="Q9G8U5"/>
<dbReference type="Gene3D" id="3.30.420.80">
    <property type="entry name" value="Ribosomal protein S11"/>
    <property type="match status" value="1"/>
</dbReference>
<evidence type="ECO:0000256" key="2">
    <source>
        <dbReference type="ARBA" id="ARBA00022980"/>
    </source>
</evidence>
<dbReference type="GeneID" id="801195"/>
<dbReference type="SUPFAM" id="SSF53137">
    <property type="entry name" value="Translational machinery components"/>
    <property type="match status" value="1"/>
</dbReference>
<reference evidence="4" key="1">
    <citation type="submission" date="2000-07" db="EMBL/GenBank/DDBJ databases">
        <title>Algae with secondary chloroplasts have mitochondria that originate from the host.</title>
        <authorList>
            <person name="Burger G."/>
            <person name="Lang B.F."/>
            <person name="Maier U.G."/>
            <person name="McFadden G.I."/>
            <person name="Gray W.M.M.W."/>
        </authorList>
    </citation>
    <scope>NUCLEOTIDE SEQUENCE</scope>
</reference>
<dbReference type="InterPro" id="IPR036967">
    <property type="entry name" value="Ribosomal_uS11_sf"/>
</dbReference>
<dbReference type="PIRSF" id="PIRSF002131">
    <property type="entry name" value="Ribosomal_S11"/>
    <property type="match status" value="1"/>
</dbReference>
<keyword evidence="4" id="KW-0496">Mitochondrion</keyword>
<keyword evidence="2 4" id="KW-0689">Ribosomal protein</keyword>
<gene>
    <name evidence="4" type="primary">rps11</name>
</gene>
<dbReference type="RefSeq" id="NP_066481.1">
    <property type="nucleotide sequence ID" value="NC_002572.1"/>
</dbReference>
<dbReference type="GO" id="GO:1990904">
    <property type="term" value="C:ribonucleoprotein complex"/>
    <property type="evidence" value="ECO:0007669"/>
    <property type="project" value="UniProtKB-KW"/>
</dbReference>
<dbReference type="GO" id="GO:0005840">
    <property type="term" value="C:ribosome"/>
    <property type="evidence" value="ECO:0007669"/>
    <property type="project" value="UniProtKB-KW"/>
</dbReference>
<dbReference type="PANTHER" id="PTHR11759">
    <property type="entry name" value="40S RIBOSOMAL PROTEIN S14/30S RIBOSOMAL PROTEIN S11"/>
    <property type="match status" value="1"/>
</dbReference>
<dbReference type="EMBL" id="AF288090">
    <property type="protein sequence ID" value="AAG17752.1"/>
    <property type="molecule type" value="Genomic_DNA"/>
</dbReference>